<dbReference type="RefSeq" id="WP_211542300.1">
    <property type="nucleotide sequence ID" value="NZ_JAGTUK010000002.1"/>
</dbReference>
<accession>A0ABS5IM35</accession>
<feature type="domain" description="PA" evidence="11">
    <location>
        <begin position="513"/>
        <end position="582"/>
    </location>
</feature>
<comment type="similarity">
    <text evidence="1 6 7">Belongs to the peptidase S8 family.</text>
</comment>
<dbReference type="PROSITE" id="PS51892">
    <property type="entry name" value="SUBTILASE"/>
    <property type="match status" value="1"/>
</dbReference>
<evidence type="ECO:0000256" key="9">
    <source>
        <dbReference type="SAM" id="SignalP"/>
    </source>
</evidence>
<evidence type="ECO:0000259" key="11">
    <source>
        <dbReference type="Pfam" id="PF02225"/>
    </source>
</evidence>
<evidence type="ECO:0000256" key="5">
    <source>
        <dbReference type="ARBA" id="ARBA00022825"/>
    </source>
</evidence>
<dbReference type="Gene3D" id="3.50.30.30">
    <property type="match status" value="1"/>
</dbReference>
<feature type="compositionally biased region" description="Low complexity" evidence="8">
    <location>
        <begin position="196"/>
        <end position="205"/>
    </location>
</feature>
<dbReference type="InterPro" id="IPR036852">
    <property type="entry name" value="Peptidase_S8/S53_dom_sf"/>
</dbReference>
<dbReference type="Pfam" id="PF05922">
    <property type="entry name" value="Inhibitor_I9"/>
    <property type="match status" value="1"/>
</dbReference>
<evidence type="ECO:0000313" key="15">
    <source>
        <dbReference type="Proteomes" id="UP000678243"/>
    </source>
</evidence>
<proteinExistence type="inferred from homology"/>
<sequence>MKRTRTSVLAAAALAALFISASTTPSVADTGKSPHAPGHYIVVLTSDPVATYQGGVKGLKATKPAKGQQLDANAPDAQAYAKYLAAVQSDLLTRVGVTPDYTYQTALSGFSATLTAEQLSQLQASSEVAGVYPDELAHPTETDGPTPAPDDAVTKTTSDAEDKTKTKDKTTSTDKPKTKTKTKTKEKHKPTPTPAPASLASPNSTEFLGLGSDDHGTGGVWDELGGVDNAGEGVVIGILDSGITPENPSFAGAPLKTGKPKAPGTKFTGKEPYTDGKTIYYDKSDGGQFHADMVDGDGWSTSDYSTKLIGAQYFLDGAKANGADVKAEGDFLSPRDNKGHGTHVASTAAGDFHVPVTIDGHDYGTISGVAPAAKIAVYKPCHYDDTGKGDCATSDHVAAIDKAVADGVDVINTSLGGAPPTSVHNPIDEAYRNAAEAGVFVALAAGNEGPGASTSDNAAPWYTTTAASTYTPREGTVTFTGFAAAGVSVVLPAGQTVSGPSIYGGDAASTSASSADCQKGTLDPAKVTGHIVVCNNGEGPLLAASSAVKDAGGIGMVLVNLPDGDQLTKADMYAVPTVHLSSTYRDSVVDYVRGGTDRPLTLTGGNTTGHPTPTPQVTFFSSRGPILADGGDVLKPEITAPGADVLAAYLNDAQGAPAFAFDSGTSMASPQIAGLGALYLGAHPHATPAEIKSAIMTTAHDTLTSDGSANTDPFEQGAGEVDPTRYLHPGLLYLNGPDDWTAFLKGKGLDDSDAVDAIDGSDLNLPSISIGALAGTQTVTRRVTSTEAGTFTATADVAGVDVKVEPSTLTFDAPGETKSFTVTFTTDGAPLHDWATGFLTWADTSTTVRSPIALFPVASDAPAVVAAKGTTGSTTVDVASGIDGQIPLGVSGLAPYRVQIDPDHPVAGHSGDESSGGEERTVTFALTVPDGATLLQLDLDSSDDEGSQFVLGALRLGEDGKLAEQWRSENGGADQKLTIVSPKAGTYAVAVKLKKTSRPMTWDLSTAVVTPEGAGEFTATPDPLTAVKGESASYTLSWSGLKPGGRYAGYVTYGDEKEGTQVNVDTQ</sequence>
<dbReference type="EMBL" id="JAGTUK010000002">
    <property type="protein sequence ID" value="MBS0023905.1"/>
    <property type="molecule type" value="Genomic_DNA"/>
</dbReference>
<dbReference type="CDD" id="cd02120">
    <property type="entry name" value="PA_subtilisin_like"/>
    <property type="match status" value="1"/>
</dbReference>
<evidence type="ECO:0000259" key="10">
    <source>
        <dbReference type="Pfam" id="PF00082"/>
    </source>
</evidence>
<keyword evidence="3 9" id="KW-0732">Signal</keyword>
<feature type="domain" description="Inhibitor I9" evidence="12">
    <location>
        <begin position="40"/>
        <end position="135"/>
    </location>
</feature>
<dbReference type="InterPro" id="IPR022398">
    <property type="entry name" value="Peptidase_S8_His-AS"/>
</dbReference>
<dbReference type="PANTHER" id="PTHR10795">
    <property type="entry name" value="PROPROTEIN CONVERTASE SUBTILISIN/KEXIN"/>
    <property type="match status" value="1"/>
</dbReference>
<dbReference type="PROSITE" id="PS00136">
    <property type="entry name" value="SUBTILASE_ASP"/>
    <property type="match status" value="1"/>
</dbReference>
<dbReference type="InterPro" id="IPR010259">
    <property type="entry name" value="S8pro/Inhibitor_I9"/>
</dbReference>
<protein>
    <submittedName>
        <fullName evidence="14">S8 family serine peptidase</fullName>
    </submittedName>
</protein>
<evidence type="ECO:0000256" key="3">
    <source>
        <dbReference type="ARBA" id="ARBA00022729"/>
    </source>
</evidence>
<dbReference type="PROSITE" id="PS00137">
    <property type="entry name" value="SUBTILASE_HIS"/>
    <property type="match status" value="1"/>
</dbReference>
<feature type="region of interest" description="Disordered" evidence="8">
    <location>
        <begin position="135"/>
        <end position="206"/>
    </location>
</feature>
<evidence type="ECO:0000259" key="13">
    <source>
        <dbReference type="Pfam" id="PF17766"/>
    </source>
</evidence>
<dbReference type="InterPro" id="IPR000209">
    <property type="entry name" value="Peptidase_S8/S53_dom"/>
</dbReference>
<dbReference type="Proteomes" id="UP000678243">
    <property type="component" value="Unassembled WGS sequence"/>
</dbReference>
<evidence type="ECO:0000256" key="8">
    <source>
        <dbReference type="SAM" id="MobiDB-lite"/>
    </source>
</evidence>
<dbReference type="InterPro" id="IPR015500">
    <property type="entry name" value="Peptidase_S8_subtilisin-rel"/>
</dbReference>
<evidence type="ECO:0000256" key="4">
    <source>
        <dbReference type="ARBA" id="ARBA00022801"/>
    </source>
</evidence>
<feature type="region of interest" description="Disordered" evidence="8">
    <location>
        <begin position="250"/>
        <end position="269"/>
    </location>
</feature>
<feature type="active site" description="Charge relay system" evidence="6">
    <location>
        <position position="666"/>
    </location>
</feature>
<feature type="chain" id="PRO_5045206133" evidence="9">
    <location>
        <begin position="29"/>
        <end position="1067"/>
    </location>
</feature>
<dbReference type="Pfam" id="PF17766">
    <property type="entry name" value="fn3_6"/>
    <property type="match status" value="1"/>
</dbReference>
<evidence type="ECO:0000256" key="2">
    <source>
        <dbReference type="ARBA" id="ARBA00022670"/>
    </source>
</evidence>
<feature type="compositionally biased region" description="Basic residues" evidence="8">
    <location>
        <begin position="178"/>
        <end position="190"/>
    </location>
</feature>
<feature type="active site" description="Charge relay system" evidence="6">
    <location>
        <position position="240"/>
    </location>
</feature>
<dbReference type="Pfam" id="PF00082">
    <property type="entry name" value="Peptidase_S8"/>
    <property type="match status" value="1"/>
</dbReference>
<dbReference type="Gene3D" id="3.30.70.80">
    <property type="entry name" value="Peptidase S8 propeptide/proteinase inhibitor I9"/>
    <property type="match status" value="1"/>
</dbReference>
<evidence type="ECO:0000259" key="12">
    <source>
        <dbReference type="Pfam" id="PF05922"/>
    </source>
</evidence>
<dbReference type="InterPro" id="IPR037045">
    <property type="entry name" value="S8pro/Inhibitor_I9_sf"/>
</dbReference>
<dbReference type="InterPro" id="IPR045051">
    <property type="entry name" value="SBT"/>
</dbReference>
<feature type="domain" description="Subtilisin-like protease fibronectin type-III" evidence="13">
    <location>
        <begin position="762"/>
        <end position="853"/>
    </location>
</feature>
<dbReference type="Pfam" id="PF02225">
    <property type="entry name" value="PA"/>
    <property type="match status" value="1"/>
</dbReference>
<keyword evidence="5 6" id="KW-0720">Serine protease</keyword>
<dbReference type="SUPFAM" id="SSF52743">
    <property type="entry name" value="Subtilisin-like"/>
    <property type="match status" value="1"/>
</dbReference>
<dbReference type="PRINTS" id="PR00723">
    <property type="entry name" value="SUBTILISIN"/>
</dbReference>
<comment type="caution">
    <text evidence="14">The sequence shown here is derived from an EMBL/GenBank/DDBJ whole genome shotgun (WGS) entry which is preliminary data.</text>
</comment>
<feature type="signal peptide" evidence="9">
    <location>
        <begin position="1"/>
        <end position="28"/>
    </location>
</feature>
<dbReference type="InterPro" id="IPR041469">
    <property type="entry name" value="Subtilisin-like_FN3"/>
</dbReference>
<dbReference type="Gene3D" id="3.40.50.200">
    <property type="entry name" value="Peptidase S8/S53 domain"/>
    <property type="match status" value="1"/>
</dbReference>
<dbReference type="PROSITE" id="PS00138">
    <property type="entry name" value="SUBTILASE_SER"/>
    <property type="match status" value="1"/>
</dbReference>
<evidence type="ECO:0000256" key="1">
    <source>
        <dbReference type="ARBA" id="ARBA00011073"/>
    </source>
</evidence>
<evidence type="ECO:0000256" key="7">
    <source>
        <dbReference type="RuleBase" id="RU003355"/>
    </source>
</evidence>
<organism evidence="14 15">
    <name type="scientific">Microbacterium paraoxydans</name>
    <dbReference type="NCBI Taxonomy" id="199592"/>
    <lineage>
        <taxon>Bacteria</taxon>
        <taxon>Bacillati</taxon>
        <taxon>Actinomycetota</taxon>
        <taxon>Actinomycetes</taxon>
        <taxon>Micrococcales</taxon>
        <taxon>Microbacteriaceae</taxon>
        <taxon>Microbacterium</taxon>
    </lineage>
</organism>
<keyword evidence="4 6" id="KW-0378">Hydrolase</keyword>
<keyword evidence="2 6" id="KW-0645">Protease</keyword>
<keyword evidence="15" id="KW-1185">Reference proteome</keyword>
<reference evidence="14 15" key="1">
    <citation type="submission" date="2021-04" db="EMBL/GenBank/DDBJ databases">
        <title>Whole genome analysis of root endophytic bacterium Microbacterium paraoxydans ku-mp colonizing RP-bio226 rice variety.</title>
        <authorList>
            <person name="Ulaganathan K."/>
            <person name="Latha B."/>
        </authorList>
    </citation>
    <scope>NUCLEOTIDE SEQUENCE [LARGE SCALE GENOMIC DNA]</scope>
    <source>
        <strain evidence="15">ku-mp</strain>
    </source>
</reference>
<feature type="compositionally biased region" description="Basic and acidic residues" evidence="8">
    <location>
        <begin position="158"/>
        <end position="177"/>
    </location>
</feature>
<dbReference type="InterPro" id="IPR023827">
    <property type="entry name" value="Peptidase_S8_Asp-AS"/>
</dbReference>
<feature type="active site" description="Charge relay system" evidence="6">
    <location>
        <position position="340"/>
    </location>
</feature>
<feature type="domain" description="Peptidase S8/S53" evidence="10">
    <location>
        <begin position="231"/>
        <end position="719"/>
    </location>
</feature>
<dbReference type="Gene3D" id="2.60.40.2310">
    <property type="match status" value="1"/>
</dbReference>
<gene>
    <name evidence="14" type="ORF">KE274_07255</name>
</gene>
<evidence type="ECO:0000256" key="6">
    <source>
        <dbReference type="PROSITE-ProRule" id="PRU01240"/>
    </source>
</evidence>
<dbReference type="InterPro" id="IPR023828">
    <property type="entry name" value="Peptidase_S8_Ser-AS"/>
</dbReference>
<dbReference type="InterPro" id="IPR003137">
    <property type="entry name" value="PA_domain"/>
</dbReference>
<evidence type="ECO:0000313" key="14">
    <source>
        <dbReference type="EMBL" id="MBS0023905.1"/>
    </source>
</evidence>
<name>A0ABS5IM35_9MICO</name>